<dbReference type="Pfam" id="PF00877">
    <property type="entry name" value="NLPC_P60"/>
    <property type="match status" value="1"/>
</dbReference>
<evidence type="ECO:0000313" key="10">
    <source>
        <dbReference type="Proteomes" id="UP000223596"/>
    </source>
</evidence>
<dbReference type="PROSITE" id="PS51781">
    <property type="entry name" value="SH3B"/>
    <property type="match status" value="2"/>
</dbReference>
<dbReference type="EMBL" id="PDBW01000001">
    <property type="protein sequence ID" value="PFH02901.1"/>
    <property type="molecule type" value="Genomic_DNA"/>
</dbReference>
<dbReference type="Gene3D" id="3.90.1720.10">
    <property type="entry name" value="endopeptidase domain like (from Nostoc punctiforme)"/>
    <property type="match status" value="1"/>
</dbReference>
<dbReference type="AlphaFoldDB" id="A0AB36TH48"/>
<evidence type="ECO:0000313" key="9">
    <source>
        <dbReference type="EMBL" id="PFH02901.1"/>
    </source>
</evidence>
<keyword evidence="4" id="KW-0788">Thiol protease</keyword>
<proteinExistence type="inferred from homology"/>
<reference evidence="9 10" key="1">
    <citation type="submission" date="2017-09" db="EMBL/GenBank/DDBJ databases">
        <title>Evaluation of Pacific Biosciences Sequencing Technology to Finishing C. thermocellum Genome Sequences.</title>
        <authorList>
            <person name="Brown S."/>
        </authorList>
    </citation>
    <scope>NUCLEOTIDE SEQUENCE [LARGE SCALE GENOMIC DNA]</scope>
    <source>
        <strain evidence="9 10">AD2</strain>
    </source>
</reference>
<feature type="region of interest" description="Disordered" evidence="5">
    <location>
        <begin position="108"/>
        <end position="136"/>
    </location>
</feature>
<dbReference type="InterPro" id="IPR003646">
    <property type="entry name" value="SH3-like_bac-type"/>
</dbReference>
<keyword evidence="2" id="KW-0645">Protease</keyword>
<comment type="similarity">
    <text evidence="1">Belongs to the peptidase C40 family.</text>
</comment>
<feature type="domain" description="SH3b" evidence="7">
    <location>
        <begin position="156"/>
        <end position="219"/>
    </location>
</feature>
<name>A0AB36TH48_ACETH</name>
<dbReference type="SMART" id="SM00287">
    <property type="entry name" value="SH3b"/>
    <property type="match status" value="2"/>
</dbReference>
<dbReference type="InterPro" id="IPR000064">
    <property type="entry name" value="NLP_P60_dom"/>
</dbReference>
<dbReference type="GO" id="GO:0008234">
    <property type="term" value="F:cysteine-type peptidase activity"/>
    <property type="evidence" value="ECO:0007669"/>
    <property type="project" value="UniProtKB-KW"/>
</dbReference>
<evidence type="ECO:0000256" key="1">
    <source>
        <dbReference type="ARBA" id="ARBA00007074"/>
    </source>
</evidence>
<evidence type="ECO:0000256" key="5">
    <source>
        <dbReference type="SAM" id="MobiDB-lite"/>
    </source>
</evidence>
<dbReference type="Gene3D" id="2.30.30.40">
    <property type="entry name" value="SH3 Domains"/>
    <property type="match status" value="2"/>
</dbReference>
<dbReference type="Proteomes" id="UP000223596">
    <property type="component" value="Unassembled WGS sequence"/>
</dbReference>
<evidence type="ECO:0000256" key="3">
    <source>
        <dbReference type="ARBA" id="ARBA00022801"/>
    </source>
</evidence>
<dbReference type="InterPro" id="IPR036028">
    <property type="entry name" value="SH3-like_dom_sf"/>
</dbReference>
<keyword evidence="3" id="KW-0378">Hydrolase</keyword>
<feature type="compositionally biased region" description="Low complexity" evidence="5">
    <location>
        <begin position="111"/>
        <end position="131"/>
    </location>
</feature>
<gene>
    <name evidence="9" type="ORF">M972_111693</name>
</gene>
<evidence type="ECO:0000259" key="7">
    <source>
        <dbReference type="PROSITE" id="PS51781"/>
    </source>
</evidence>
<dbReference type="PANTHER" id="PTHR47053:SF1">
    <property type="entry name" value="MUREIN DD-ENDOPEPTIDASE MEPH-RELATED"/>
    <property type="match status" value="1"/>
</dbReference>
<dbReference type="PANTHER" id="PTHR47053">
    <property type="entry name" value="MUREIN DD-ENDOPEPTIDASE MEPH-RELATED"/>
    <property type="match status" value="1"/>
</dbReference>
<evidence type="ECO:0000256" key="6">
    <source>
        <dbReference type="SAM" id="SignalP"/>
    </source>
</evidence>
<protein>
    <submittedName>
        <fullName evidence="9">N-acetylmuramoyl-L-alanine amidase</fullName>
    </submittedName>
</protein>
<evidence type="ECO:0000256" key="2">
    <source>
        <dbReference type="ARBA" id="ARBA00022670"/>
    </source>
</evidence>
<dbReference type="InterPro" id="IPR038765">
    <property type="entry name" value="Papain-like_cys_pep_sf"/>
</dbReference>
<dbReference type="SUPFAM" id="SSF54001">
    <property type="entry name" value="Cysteine proteinases"/>
    <property type="match status" value="1"/>
</dbReference>
<dbReference type="RefSeq" id="WP_003516509.1">
    <property type="nucleotide sequence ID" value="NZ_CP013828.1"/>
</dbReference>
<dbReference type="Pfam" id="PF08239">
    <property type="entry name" value="SH3_3"/>
    <property type="match status" value="2"/>
</dbReference>
<feature type="domain" description="SH3b" evidence="7">
    <location>
        <begin position="30"/>
        <end position="92"/>
    </location>
</feature>
<dbReference type="PROSITE" id="PS51935">
    <property type="entry name" value="NLPC_P60"/>
    <property type="match status" value="1"/>
</dbReference>
<accession>A0AB36TH48</accession>
<organism evidence="9 10">
    <name type="scientific">Acetivibrio thermocellus AD2</name>
    <dbReference type="NCBI Taxonomy" id="1138384"/>
    <lineage>
        <taxon>Bacteria</taxon>
        <taxon>Bacillati</taxon>
        <taxon>Bacillota</taxon>
        <taxon>Clostridia</taxon>
        <taxon>Eubacteriales</taxon>
        <taxon>Oscillospiraceae</taxon>
        <taxon>Acetivibrio</taxon>
    </lineage>
</organism>
<dbReference type="GO" id="GO:0006508">
    <property type="term" value="P:proteolysis"/>
    <property type="evidence" value="ECO:0007669"/>
    <property type="project" value="UniProtKB-KW"/>
</dbReference>
<feature type="domain" description="NlpC/P60" evidence="8">
    <location>
        <begin position="242"/>
        <end position="369"/>
    </location>
</feature>
<feature type="signal peptide" evidence="6">
    <location>
        <begin position="1"/>
        <end position="27"/>
    </location>
</feature>
<feature type="chain" id="PRO_5044215386" evidence="6">
    <location>
        <begin position="28"/>
        <end position="370"/>
    </location>
</feature>
<dbReference type="InterPro" id="IPR051202">
    <property type="entry name" value="Peptidase_C40"/>
</dbReference>
<evidence type="ECO:0000259" key="8">
    <source>
        <dbReference type="PROSITE" id="PS51935"/>
    </source>
</evidence>
<sequence length="370" mass="39651">MLKFNKVFMYITASALSVSLWTCTSFAQQNKTGVTTASMLNMRENPSTSTKIIDQIPNGTKVDIIETSNGWYKISYNGKTGWVYGSYVKVTETPKLTVTDETILATLNKGSTGNSSTNSSTNNSAVNNSSSQVVDETIQKPAQNAASGENTENTVVKTGIVKASALNVRQGPGTSYSIINQLSNGAKVNIIKEESGWYQIKLANGSTGWVSGTYVNVNTTIASRGGLSENSAPAASNNSDVSDVRQQVVEYAKKFLGVKYVYGGNSPSQGFDCSGFVKYVFSNFGINLERVAASQAKQGTWVSKDQLLPGDLVFFDTDGGHNYINHSGIYIGDGKFIHASSGSGKKSVVISDLTSGFYANTYMTARRVLN</sequence>
<dbReference type="SUPFAM" id="SSF50044">
    <property type="entry name" value="SH3-domain"/>
    <property type="match status" value="1"/>
</dbReference>
<comment type="caution">
    <text evidence="9">The sequence shown here is derived from an EMBL/GenBank/DDBJ whole genome shotgun (WGS) entry which is preliminary data.</text>
</comment>
<keyword evidence="6" id="KW-0732">Signal</keyword>
<evidence type="ECO:0000256" key="4">
    <source>
        <dbReference type="ARBA" id="ARBA00022807"/>
    </source>
</evidence>